<name>A0A381TLH0_9ZZZZ</name>
<keyword evidence="5" id="KW-0238">DNA-binding</keyword>
<dbReference type="InterPro" id="IPR003395">
    <property type="entry name" value="RecF/RecN/SMC_N"/>
</dbReference>
<keyword evidence="1" id="KW-0963">Cytoplasm</keyword>
<dbReference type="InterPro" id="IPR027417">
    <property type="entry name" value="P-loop_NTPase"/>
</dbReference>
<evidence type="ECO:0000256" key="2">
    <source>
        <dbReference type="ARBA" id="ARBA00022741"/>
    </source>
</evidence>
<evidence type="ECO:0000256" key="1">
    <source>
        <dbReference type="ARBA" id="ARBA00022490"/>
    </source>
</evidence>
<feature type="domain" description="SMC hinge" evidence="7">
    <location>
        <begin position="521"/>
        <end position="637"/>
    </location>
</feature>
<evidence type="ECO:0000259" key="7">
    <source>
        <dbReference type="SMART" id="SM00968"/>
    </source>
</evidence>
<dbReference type="GO" id="GO:0005524">
    <property type="term" value="F:ATP binding"/>
    <property type="evidence" value="ECO:0007669"/>
    <property type="project" value="UniProtKB-KW"/>
</dbReference>
<dbReference type="Gene3D" id="1.20.1060.20">
    <property type="match status" value="1"/>
</dbReference>
<evidence type="ECO:0000256" key="3">
    <source>
        <dbReference type="ARBA" id="ARBA00022840"/>
    </source>
</evidence>
<feature type="coiled-coil region" evidence="6">
    <location>
        <begin position="367"/>
        <end position="478"/>
    </location>
</feature>
<dbReference type="PANTHER" id="PTHR43977">
    <property type="entry name" value="STRUCTURAL MAINTENANCE OF CHROMOSOMES PROTEIN 3"/>
    <property type="match status" value="1"/>
</dbReference>
<dbReference type="GO" id="GO:0016887">
    <property type="term" value="F:ATP hydrolysis activity"/>
    <property type="evidence" value="ECO:0007669"/>
    <property type="project" value="InterPro"/>
</dbReference>
<feature type="coiled-coil region" evidence="6">
    <location>
        <begin position="188"/>
        <end position="215"/>
    </location>
</feature>
<reference evidence="8" key="1">
    <citation type="submission" date="2018-05" db="EMBL/GenBank/DDBJ databases">
        <authorList>
            <person name="Lanie J.A."/>
            <person name="Ng W.-L."/>
            <person name="Kazmierczak K.M."/>
            <person name="Andrzejewski T.M."/>
            <person name="Davidsen T.M."/>
            <person name="Wayne K.J."/>
            <person name="Tettelin H."/>
            <person name="Glass J.I."/>
            <person name="Rusch D."/>
            <person name="Podicherti R."/>
            <person name="Tsui H.-C.T."/>
            <person name="Winkler M.E."/>
        </authorList>
    </citation>
    <scope>NUCLEOTIDE SEQUENCE</scope>
</reference>
<dbReference type="NCBIfam" id="TIGR02168">
    <property type="entry name" value="SMC_prok_B"/>
    <property type="match status" value="1"/>
</dbReference>
<feature type="coiled-coil region" evidence="6">
    <location>
        <begin position="676"/>
        <end position="724"/>
    </location>
</feature>
<feature type="coiled-coil region" evidence="6">
    <location>
        <begin position="893"/>
        <end position="941"/>
    </location>
</feature>
<dbReference type="SMART" id="SM00968">
    <property type="entry name" value="SMC_hinge"/>
    <property type="match status" value="1"/>
</dbReference>
<evidence type="ECO:0000256" key="6">
    <source>
        <dbReference type="SAM" id="Coils"/>
    </source>
</evidence>
<keyword evidence="2" id="KW-0547">Nucleotide-binding</keyword>
<dbReference type="SUPFAM" id="SSF75553">
    <property type="entry name" value="Smc hinge domain"/>
    <property type="match status" value="1"/>
</dbReference>
<feature type="non-terminal residue" evidence="8">
    <location>
        <position position="941"/>
    </location>
</feature>
<keyword evidence="3" id="KW-0067">ATP-binding</keyword>
<dbReference type="Gene3D" id="3.30.70.1620">
    <property type="match status" value="1"/>
</dbReference>
<dbReference type="InterPro" id="IPR010935">
    <property type="entry name" value="SMC_hinge"/>
</dbReference>
<dbReference type="Pfam" id="PF06470">
    <property type="entry name" value="SMC_hinge"/>
    <property type="match status" value="1"/>
</dbReference>
<dbReference type="EMBL" id="UINC01004800">
    <property type="protein sequence ID" value="SVA16936.1"/>
    <property type="molecule type" value="Genomic_DNA"/>
</dbReference>
<dbReference type="InterPro" id="IPR036277">
    <property type="entry name" value="SMC_hinge_sf"/>
</dbReference>
<organism evidence="8">
    <name type="scientific">marine metagenome</name>
    <dbReference type="NCBI Taxonomy" id="408172"/>
    <lineage>
        <taxon>unclassified sequences</taxon>
        <taxon>metagenomes</taxon>
        <taxon>ecological metagenomes</taxon>
    </lineage>
</organism>
<accession>A0A381TLH0</accession>
<dbReference type="SUPFAM" id="SSF52540">
    <property type="entry name" value="P-loop containing nucleoside triphosphate hydrolases"/>
    <property type="match status" value="1"/>
</dbReference>
<dbReference type="InterPro" id="IPR011890">
    <property type="entry name" value="SMC_prok"/>
</dbReference>
<evidence type="ECO:0000256" key="4">
    <source>
        <dbReference type="ARBA" id="ARBA00023054"/>
    </source>
</evidence>
<dbReference type="Pfam" id="PF02463">
    <property type="entry name" value="SMC_N"/>
    <property type="match status" value="1"/>
</dbReference>
<dbReference type="GO" id="GO:0030261">
    <property type="term" value="P:chromosome condensation"/>
    <property type="evidence" value="ECO:0007669"/>
    <property type="project" value="InterPro"/>
</dbReference>
<dbReference type="GO" id="GO:0005694">
    <property type="term" value="C:chromosome"/>
    <property type="evidence" value="ECO:0007669"/>
    <property type="project" value="InterPro"/>
</dbReference>
<evidence type="ECO:0000256" key="5">
    <source>
        <dbReference type="ARBA" id="ARBA00023125"/>
    </source>
</evidence>
<feature type="coiled-coil region" evidence="6">
    <location>
        <begin position="767"/>
        <end position="822"/>
    </location>
</feature>
<evidence type="ECO:0000313" key="8">
    <source>
        <dbReference type="EMBL" id="SVA16936.1"/>
    </source>
</evidence>
<gene>
    <name evidence="8" type="ORF">METZ01_LOCUS69790</name>
</gene>
<dbReference type="GO" id="GO:0003677">
    <property type="term" value="F:DNA binding"/>
    <property type="evidence" value="ECO:0007669"/>
    <property type="project" value="UniProtKB-KW"/>
</dbReference>
<dbReference type="Gene3D" id="3.40.50.300">
    <property type="entry name" value="P-loop containing nucleotide triphosphate hydrolases"/>
    <property type="match status" value="1"/>
</dbReference>
<protein>
    <recommendedName>
        <fullName evidence="7">SMC hinge domain-containing protein</fullName>
    </recommendedName>
</protein>
<dbReference type="InterPro" id="IPR024704">
    <property type="entry name" value="SMC"/>
</dbReference>
<keyword evidence="4 6" id="KW-0175">Coiled coil</keyword>
<sequence length="941" mass="108714">MYISELTMHGFKSFAKKDVLHFGEGITAIVGPNGCGKTNIVDAIRWVLGEQKYSVLRSGKMEDVIFNGAKNTKPLSVCEVTLTVHNNKGKLPIEYNDIEIGRRLYRNGESEYFMNRATCRLKDIQDLFVDTGMGSDAYSVIELKMIEQILSETGDDRRRMFEEAAGINKYKHQRRSTLRKFEATRTDLNRISDLINEIEAKVKALALQLKRFERHAKLLESLKDKEMSLAFLQIHGYKIQVQPLQSRIEELNHLRDSNVSDESVHEKKLIILQTVYKGQQDELEKFRNQLSDFNDKREGLQNDIIIWKEQSRSAIITMDRLVVEQDKINKRKDELQDHLSDYKKVIRELQPKIDSGLNSYKQKQSSFEAIDSELKELQTMLDSMKDKRWDLQQKLSDKKSLFDRTSTIIQEKTDNISLVEERILGLEKEFQSITKQIEIKKNTKYSITEKLEKNKSRLQKKTNELEELQYEKQQIDIREHKVSAWIKSLESKCRIYEELLMSREGYPSGAKDILENKDQYKGVLGTVGDLLKVDDSIAPAIEMALGEYAKCIVVKDRKTAINIIEIARKRNAGNLMIIPLKDINDEKQNAAKLRSDDNLIGRAVDFVETTDSIKPLSRFLLGNILLVKDLKIGIKDNSLNNWDLVDTKGAFSIRGMIINNSNGNNEAGLIGRKEKIKNIKRDIKNQKIQFQKLHKQSTKLEKSIEKTKQDIVHLDSQVKDLSTNLAEIDQYLVQEGFQQSQFTGSISVAKKSIKENEQEIRSQVLLIDTLKSEIVKEEQILNKHAKEQTKKSAELIKIQSNRDQLHQNAQDLRIECLNLEGQRENVIFQQRTAEDSINEFSARKSEIDKEVTQLISQDKDLNKSILSAENKLSEINGMVNKQKSILSLKQETANDSYRQIEEIQAQIRSEQKNRETLLEELKQCELKIADFEQRINFVNER</sequence>
<feature type="coiled-coil region" evidence="6">
    <location>
        <begin position="276"/>
        <end position="338"/>
    </location>
</feature>
<proteinExistence type="predicted"/>
<dbReference type="GO" id="GO:0007062">
    <property type="term" value="P:sister chromatid cohesion"/>
    <property type="evidence" value="ECO:0007669"/>
    <property type="project" value="InterPro"/>
</dbReference>
<dbReference type="PIRSF" id="PIRSF005719">
    <property type="entry name" value="SMC"/>
    <property type="match status" value="1"/>
</dbReference>
<dbReference type="AlphaFoldDB" id="A0A381TLH0"/>